<gene>
    <name evidence="2" type="ORF">SEPCBS119000_005224</name>
</gene>
<feature type="compositionally biased region" description="Basic residues" evidence="1">
    <location>
        <begin position="336"/>
        <end position="346"/>
    </location>
</feature>
<comment type="caution">
    <text evidence="2">The sequence shown here is derived from an EMBL/GenBank/DDBJ whole genome shotgun (WGS) entry which is preliminary data.</text>
</comment>
<feature type="region of interest" description="Disordered" evidence="1">
    <location>
        <begin position="280"/>
        <end position="304"/>
    </location>
</feature>
<proteinExistence type="predicted"/>
<sequence>MTRQDSTAPLQPAPDKVGDNVCDPVHENVPNIVHNTVHDKACDNVCDSAHNKACDIADNKACDGAHVKVCEDVCENIASADKVCDIKACDKIDIKICGISSDKTCEDVNENVCEKASDSVDNKDCDKVCDSTCDSVHSKFSDETVVNDEEPVTVDAAVQGPIVVDNASFSTCSVDEDEEEIPETQPAEFIAVPALQPMKRQKMGFEPSLISAESFMGTPKKFDHNSSPPPAPPPTPVIPQLEFVMPPPNGHDFKFHSVSCGERQGKLKGESSINGAADEEEVDGVDLVKTEPGTPLGASPPDCASKDCDCGDEVTFGKIYSSSSSSESTGDECIMMKRRSPRIKKA</sequence>
<reference evidence="2 3" key="1">
    <citation type="submission" date="2024-01" db="EMBL/GenBank/DDBJ databases">
        <authorList>
            <person name="Allen C."/>
            <person name="Tagirdzhanova G."/>
        </authorList>
    </citation>
    <scope>NUCLEOTIDE SEQUENCE [LARGE SCALE GENOMIC DNA]</scope>
    <source>
        <strain evidence="2 3">CBS 119000</strain>
    </source>
</reference>
<name>A0ABP0DXJ9_9PEZI</name>
<keyword evidence="3" id="KW-1185">Reference proteome</keyword>
<evidence type="ECO:0000313" key="3">
    <source>
        <dbReference type="Proteomes" id="UP001642502"/>
    </source>
</evidence>
<feature type="region of interest" description="Disordered" evidence="1">
    <location>
        <begin position="319"/>
        <end position="346"/>
    </location>
</feature>
<accession>A0ABP0DXJ9</accession>
<evidence type="ECO:0000256" key="1">
    <source>
        <dbReference type="SAM" id="MobiDB-lite"/>
    </source>
</evidence>
<dbReference type="EMBL" id="CAWUON010000093">
    <property type="protein sequence ID" value="CAK7272624.1"/>
    <property type="molecule type" value="Genomic_DNA"/>
</dbReference>
<organism evidence="2 3">
    <name type="scientific">Sporothrix epigloea</name>
    <dbReference type="NCBI Taxonomy" id="1892477"/>
    <lineage>
        <taxon>Eukaryota</taxon>
        <taxon>Fungi</taxon>
        <taxon>Dikarya</taxon>
        <taxon>Ascomycota</taxon>
        <taxon>Pezizomycotina</taxon>
        <taxon>Sordariomycetes</taxon>
        <taxon>Sordariomycetidae</taxon>
        <taxon>Ophiostomatales</taxon>
        <taxon>Ophiostomataceae</taxon>
        <taxon>Sporothrix</taxon>
    </lineage>
</organism>
<evidence type="ECO:0000313" key="2">
    <source>
        <dbReference type="EMBL" id="CAK7272624.1"/>
    </source>
</evidence>
<dbReference type="Proteomes" id="UP001642502">
    <property type="component" value="Unassembled WGS sequence"/>
</dbReference>
<protein>
    <submittedName>
        <fullName evidence="2">Uncharacterized protein</fullName>
    </submittedName>
</protein>